<feature type="compositionally biased region" description="Low complexity" evidence="1">
    <location>
        <begin position="69"/>
        <end position="93"/>
    </location>
</feature>
<dbReference type="EMBL" id="PRLP01000034">
    <property type="protein sequence ID" value="PPC77406.1"/>
    <property type="molecule type" value="Genomic_DNA"/>
</dbReference>
<keyword evidence="2" id="KW-0732">Signal</keyword>
<gene>
    <name evidence="4" type="ORF">C4K68_11105</name>
</gene>
<dbReference type="PROSITE" id="PS51257">
    <property type="entry name" value="PROKAR_LIPOPROTEIN"/>
    <property type="match status" value="1"/>
</dbReference>
<feature type="signal peptide" evidence="2">
    <location>
        <begin position="1"/>
        <end position="20"/>
    </location>
</feature>
<feature type="region of interest" description="Disordered" evidence="1">
    <location>
        <begin position="24"/>
        <end position="93"/>
    </location>
</feature>
<organism evidence="4 5">
    <name type="scientific">Proteobacteria bacterium 228</name>
    <dbReference type="NCBI Taxonomy" id="2083153"/>
    <lineage>
        <taxon>Bacteria</taxon>
        <taxon>Pseudomonadati</taxon>
        <taxon>Pseudomonadota</taxon>
    </lineage>
</organism>
<feature type="domain" description="Cds6 C-terminal" evidence="3">
    <location>
        <begin position="179"/>
        <end position="281"/>
    </location>
</feature>
<dbReference type="SUPFAM" id="SSF54427">
    <property type="entry name" value="NTF2-like"/>
    <property type="match status" value="1"/>
</dbReference>
<feature type="chain" id="PRO_5015734256" description="Cds6 C-terminal domain-containing protein" evidence="2">
    <location>
        <begin position="21"/>
        <end position="284"/>
    </location>
</feature>
<sequence>MNNKRIALPALVILSSLGLAACAPSPTRVSKADVEPPPKVVNKSKPVGIPDVALQSAPDATPMPAPELSTSTSTTSATTEATNTSADMSQAGSSSAEAAAASVMQNSIVANDSVAHNPNAAPVMTADMTSTAETPAEANAVPAVENNVMADANAAPATPPAADKPASPQAAIELSYQSLLKTVEGWRAAWSGQDVDSYLSFYSPDFAPDNMSRKSWEQQRRQKISAPKWIKVELGEPQVAIVDSRAIIRFEQNYSASGYQDKVVKELEMDKENGEWKIVKETSL</sequence>
<dbReference type="InterPro" id="IPR056203">
    <property type="entry name" value="Cds6_C"/>
</dbReference>
<comment type="caution">
    <text evidence="4">The sequence shown here is derived from an EMBL/GenBank/DDBJ whole genome shotgun (WGS) entry which is preliminary data.</text>
</comment>
<dbReference type="AlphaFoldDB" id="A0A2S5KT08"/>
<evidence type="ECO:0000259" key="3">
    <source>
        <dbReference type="Pfam" id="PF24125"/>
    </source>
</evidence>
<evidence type="ECO:0000256" key="2">
    <source>
        <dbReference type="SAM" id="SignalP"/>
    </source>
</evidence>
<dbReference type="Gene3D" id="3.10.450.50">
    <property type="match status" value="1"/>
</dbReference>
<evidence type="ECO:0000313" key="5">
    <source>
        <dbReference type="Proteomes" id="UP000238196"/>
    </source>
</evidence>
<evidence type="ECO:0000256" key="1">
    <source>
        <dbReference type="SAM" id="MobiDB-lite"/>
    </source>
</evidence>
<dbReference type="InterPro" id="IPR032710">
    <property type="entry name" value="NTF2-like_dom_sf"/>
</dbReference>
<dbReference type="Proteomes" id="UP000238196">
    <property type="component" value="Unassembled WGS sequence"/>
</dbReference>
<proteinExistence type="predicted"/>
<dbReference type="Pfam" id="PF24125">
    <property type="entry name" value="Cds6_C"/>
    <property type="match status" value="1"/>
</dbReference>
<dbReference type="OrthoDB" id="5294075at2"/>
<name>A0A2S5KT08_9PROT</name>
<accession>A0A2S5KT08</accession>
<protein>
    <recommendedName>
        <fullName evidence="3">Cds6 C-terminal domain-containing protein</fullName>
    </recommendedName>
</protein>
<evidence type="ECO:0000313" key="4">
    <source>
        <dbReference type="EMBL" id="PPC77406.1"/>
    </source>
</evidence>
<reference evidence="4 5" key="1">
    <citation type="submission" date="2018-02" db="EMBL/GenBank/DDBJ databases">
        <title>novel marine gammaproteobacteria from coastal saline agro ecosystem.</title>
        <authorList>
            <person name="Krishnan R."/>
            <person name="Ramesh Kumar N."/>
        </authorList>
    </citation>
    <scope>NUCLEOTIDE SEQUENCE [LARGE SCALE GENOMIC DNA]</scope>
    <source>
        <strain evidence="4 5">228</strain>
    </source>
</reference>